<organism evidence="2">
    <name type="scientific">Caenorhabditis remanei</name>
    <name type="common">Caenorhabditis vulgaris</name>
    <dbReference type="NCBI Taxonomy" id="31234"/>
    <lineage>
        <taxon>Eukaryota</taxon>
        <taxon>Metazoa</taxon>
        <taxon>Ecdysozoa</taxon>
        <taxon>Nematoda</taxon>
        <taxon>Chromadorea</taxon>
        <taxon>Rhabditida</taxon>
        <taxon>Rhabditina</taxon>
        <taxon>Rhabditomorpha</taxon>
        <taxon>Rhabditoidea</taxon>
        <taxon>Rhabditidae</taxon>
        <taxon>Peloderinae</taxon>
        <taxon>Caenorhabditis</taxon>
    </lineage>
</organism>
<evidence type="ECO:0000313" key="1">
    <source>
        <dbReference type="EMBL" id="EFO95852.1"/>
    </source>
</evidence>
<accession>E3NEY7</accession>
<reference evidence="1" key="1">
    <citation type="submission" date="2007-07" db="EMBL/GenBank/DDBJ databases">
        <title>PCAP assembly of the Caenorhabditis remanei genome.</title>
        <authorList>
            <consortium name="The Caenorhabditis remanei Sequencing Consortium"/>
            <person name="Wilson R.K."/>
        </authorList>
    </citation>
    <scope>NUCLEOTIDE SEQUENCE [LARGE SCALE GENOMIC DNA]</scope>
    <source>
        <strain evidence="1">PB4641</strain>
    </source>
</reference>
<keyword evidence="2" id="KW-1185">Reference proteome</keyword>
<protein>
    <submittedName>
        <fullName evidence="1">Uncharacterized protein</fullName>
    </submittedName>
</protein>
<evidence type="ECO:0000313" key="2">
    <source>
        <dbReference type="Proteomes" id="UP000008281"/>
    </source>
</evidence>
<dbReference type="AlphaFoldDB" id="E3NEY7"/>
<sequence>MTFFIYHGPPILPWASDSATGLLFFYGPPILPWASDFAMGLRFCHGPPILPWASDFFMGLRFWNRAGYSRIRAQEKDIIQPKPFGNLLTKR</sequence>
<dbReference type="Proteomes" id="UP000008281">
    <property type="component" value="Unassembled WGS sequence"/>
</dbReference>
<dbReference type="InParanoid" id="E3NEY7"/>
<gene>
    <name evidence="1" type="ORF">CRE_14308</name>
</gene>
<dbReference type="EMBL" id="DS268629">
    <property type="protein sequence ID" value="EFO95852.1"/>
    <property type="molecule type" value="Genomic_DNA"/>
</dbReference>
<name>E3NEY7_CAERE</name>
<proteinExistence type="predicted"/>
<dbReference type="HOGENOM" id="CLU_187889_0_0_1"/>